<evidence type="ECO:0000313" key="1">
    <source>
        <dbReference type="EMBL" id="SPD72686.1"/>
    </source>
</evidence>
<protein>
    <recommendedName>
        <fullName evidence="2">Lipoprotein</fullName>
    </recommendedName>
</protein>
<reference evidence="1" key="1">
    <citation type="submission" date="2018-01" db="EMBL/GenBank/DDBJ databases">
        <authorList>
            <person name="Regsiter A."/>
            <person name="William W."/>
        </authorList>
    </citation>
    <scope>NUCLEOTIDE SEQUENCE</scope>
    <source>
        <strain evidence="1">TRIP AH-1</strain>
    </source>
</reference>
<name>A0A445MT98_9BACT</name>
<dbReference type="EMBL" id="OJIN01000057">
    <property type="protein sequence ID" value="SPD72686.1"/>
    <property type="molecule type" value="Genomic_DNA"/>
</dbReference>
<accession>A0A445MT98</accession>
<dbReference type="AlphaFoldDB" id="A0A445MT98"/>
<organism evidence="1">
    <name type="scientific">uncultured Desulfobacterium sp</name>
    <dbReference type="NCBI Taxonomy" id="201089"/>
    <lineage>
        <taxon>Bacteria</taxon>
        <taxon>Pseudomonadati</taxon>
        <taxon>Thermodesulfobacteriota</taxon>
        <taxon>Desulfobacteria</taxon>
        <taxon>Desulfobacterales</taxon>
        <taxon>Desulfobacteriaceae</taxon>
        <taxon>Desulfobacterium</taxon>
        <taxon>environmental samples</taxon>
    </lineage>
</organism>
<dbReference type="PROSITE" id="PS51257">
    <property type="entry name" value="PROKAR_LIPOPROTEIN"/>
    <property type="match status" value="1"/>
</dbReference>
<gene>
    <name evidence="1" type="ORF">PITCH_A150005</name>
</gene>
<proteinExistence type="predicted"/>
<sequence length="119" mass="13062">MKVLLHVFVAAAITGCAANVQRPPIGAFAEVCVADQVVNSPWGMMVANLYVGQRLNVIGVQDKDGERWYLVSFNTNNDSAAFFSAKTGKFREDLYINGGERVLPKMRPNRARLSLNGCN</sequence>
<evidence type="ECO:0008006" key="2">
    <source>
        <dbReference type="Google" id="ProtNLM"/>
    </source>
</evidence>